<dbReference type="EMBL" id="JAHHGM010000001">
    <property type="protein sequence ID" value="MBT2987331.1"/>
    <property type="molecule type" value="Genomic_DNA"/>
</dbReference>
<dbReference type="AlphaFoldDB" id="A0A944QT75"/>
<protein>
    <submittedName>
        <fullName evidence="1">Uncharacterized protein</fullName>
    </submittedName>
</protein>
<proteinExistence type="predicted"/>
<sequence length="54" mass="6300">MAINEQLRKGHAISGIEVLMFLNSWLREHVLGIDQLLGSFLFHKMKQAENESRY</sequence>
<name>A0A944QT75_9GAMM</name>
<evidence type="ECO:0000313" key="1">
    <source>
        <dbReference type="EMBL" id="MBT2987331.1"/>
    </source>
</evidence>
<gene>
    <name evidence="1" type="ORF">KME65_00060</name>
</gene>
<evidence type="ECO:0000313" key="2">
    <source>
        <dbReference type="Proteomes" id="UP000770889"/>
    </source>
</evidence>
<reference evidence="1 2" key="1">
    <citation type="submission" date="2021-05" db="EMBL/GenBank/DDBJ databases">
        <title>Genetic and Functional Diversity in Clade A Lucinid endosymbionts from the Bahamas.</title>
        <authorList>
            <person name="Giani N.M."/>
            <person name="Engel A.S."/>
            <person name="Campbell B.J."/>
        </authorList>
    </citation>
    <scope>NUCLEOTIDE SEQUENCE [LARGE SCALE GENOMIC DNA]</scope>
    <source>
        <strain evidence="1">LUC16012Gg_MoonRockCtena</strain>
    </source>
</reference>
<accession>A0A944QT75</accession>
<comment type="caution">
    <text evidence="1">The sequence shown here is derived from an EMBL/GenBank/DDBJ whole genome shotgun (WGS) entry which is preliminary data.</text>
</comment>
<dbReference type="Proteomes" id="UP000770889">
    <property type="component" value="Unassembled WGS sequence"/>
</dbReference>
<organism evidence="1 2">
    <name type="scientific">Candidatus Thiodiazotropha taylori</name>
    <dbReference type="NCBI Taxonomy" id="2792791"/>
    <lineage>
        <taxon>Bacteria</taxon>
        <taxon>Pseudomonadati</taxon>
        <taxon>Pseudomonadota</taxon>
        <taxon>Gammaproteobacteria</taxon>
        <taxon>Chromatiales</taxon>
        <taxon>Sedimenticolaceae</taxon>
        <taxon>Candidatus Thiodiazotropha</taxon>
    </lineage>
</organism>